<accession>A0A8D9E7H4</accession>
<protein>
    <submittedName>
        <fullName evidence="2">Uncharacterized protein</fullName>
    </submittedName>
</protein>
<dbReference type="EMBL" id="HBUF01426109">
    <property type="protein sequence ID" value="CAG6741420.1"/>
    <property type="molecule type" value="Transcribed_RNA"/>
</dbReference>
<evidence type="ECO:0000256" key="1">
    <source>
        <dbReference type="SAM" id="MobiDB-lite"/>
    </source>
</evidence>
<evidence type="ECO:0000313" key="2">
    <source>
        <dbReference type="EMBL" id="CAG6741420.1"/>
    </source>
</evidence>
<proteinExistence type="predicted"/>
<reference evidence="2" key="1">
    <citation type="submission" date="2021-05" db="EMBL/GenBank/DDBJ databases">
        <authorList>
            <person name="Alioto T."/>
            <person name="Alioto T."/>
            <person name="Gomez Garrido J."/>
        </authorList>
    </citation>
    <scope>NUCLEOTIDE SEQUENCE</scope>
</reference>
<organism evidence="2">
    <name type="scientific">Cacopsylla melanoneura</name>
    <dbReference type="NCBI Taxonomy" id="428564"/>
    <lineage>
        <taxon>Eukaryota</taxon>
        <taxon>Metazoa</taxon>
        <taxon>Ecdysozoa</taxon>
        <taxon>Arthropoda</taxon>
        <taxon>Hexapoda</taxon>
        <taxon>Insecta</taxon>
        <taxon>Pterygota</taxon>
        <taxon>Neoptera</taxon>
        <taxon>Paraneoptera</taxon>
        <taxon>Hemiptera</taxon>
        <taxon>Sternorrhyncha</taxon>
        <taxon>Psylloidea</taxon>
        <taxon>Psyllidae</taxon>
        <taxon>Psyllinae</taxon>
        <taxon>Cacopsylla</taxon>
    </lineage>
</organism>
<dbReference type="AlphaFoldDB" id="A0A8D9E7H4"/>
<sequence length="102" mass="11948">MEETPEDTPPSSYDENSFELPSSRDDEIFHMELSFSEYLVNSHEKPPSSKHYVTSPEDSVYSYDYSTEYSPSSNYENSHEDTPSFMYYEKSYEDSYPDDDSV</sequence>
<feature type="region of interest" description="Disordered" evidence="1">
    <location>
        <begin position="1"/>
        <end position="24"/>
    </location>
</feature>
<name>A0A8D9E7H4_9HEMI</name>